<dbReference type="Gene3D" id="3.30.200.20">
    <property type="entry name" value="Phosphorylase Kinase, domain 1"/>
    <property type="match status" value="1"/>
</dbReference>
<sequence>MDDEYIGRIAETELGARLASISTVPEGLLHETYELEYEDEAYVLQVSPAGERRNELRRGLQLYQHLQDSRIPVPDVVTEQIRDHDSDTYSIVEKLPGESAKDNISPERVLAAGRYLARIHDTWTFETTGWIGFEDEDLTVRQFEEGTQRRQIVERVRQYSTLLEQNGLEPAGKRVANLVDPLKEDLPGGGSPVLCHNDYSPDNILYRDNEITGILDFDRAIAGHGRRDLVKAANAFWMHDPCVDWEVREKFYDGYREIRSLDDRFADSEPLFRVETLTEIVGGMVELGELSEYEAEFYTEQILEAVGRLDL</sequence>
<reference evidence="2 3" key="1">
    <citation type="journal article" date="2014" name="Int. J. Syst. Evol. Microbiol.">
        <title>Complete genome sequence of Corynebacterium casei LMG S-19264T (=DSM 44701T), isolated from a smear-ripened cheese.</title>
        <authorList>
            <consortium name="US DOE Joint Genome Institute (JGI-PGF)"/>
            <person name="Walter F."/>
            <person name="Albersmeier A."/>
            <person name="Kalinowski J."/>
            <person name="Ruckert C."/>
        </authorList>
    </citation>
    <scope>NUCLEOTIDE SEQUENCE [LARGE SCALE GENOMIC DNA]</scope>
    <source>
        <strain evidence="2 3">CGMCC 4.7215</strain>
    </source>
</reference>
<feature type="domain" description="Aminoglycoside phosphotransferase" evidence="1">
    <location>
        <begin position="21"/>
        <end position="246"/>
    </location>
</feature>
<dbReference type="Proteomes" id="UP001596414">
    <property type="component" value="Unassembled WGS sequence"/>
</dbReference>
<dbReference type="PANTHER" id="PTHR21310">
    <property type="entry name" value="AMINOGLYCOSIDE PHOSPHOTRANSFERASE-RELATED-RELATED"/>
    <property type="match status" value="1"/>
</dbReference>
<accession>A0ABD5X2D1</accession>
<protein>
    <submittedName>
        <fullName evidence="2">Phosphotransferase</fullName>
    </submittedName>
</protein>
<evidence type="ECO:0000313" key="2">
    <source>
        <dbReference type="EMBL" id="MFC7125411.1"/>
    </source>
</evidence>
<dbReference type="SUPFAM" id="SSF56112">
    <property type="entry name" value="Protein kinase-like (PK-like)"/>
    <property type="match status" value="1"/>
</dbReference>
<evidence type="ECO:0000313" key="3">
    <source>
        <dbReference type="Proteomes" id="UP001596414"/>
    </source>
</evidence>
<dbReference type="AlphaFoldDB" id="A0ABD5X2D1"/>
<dbReference type="RefSeq" id="WP_267636404.1">
    <property type="nucleotide sequence ID" value="NZ_JAODIY010000004.1"/>
</dbReference>
<dbReference type="InterPro" id="IPR002575">
    <property type="entry name" value="Aminoglycoside_PTrfase"/>
</dbReference>
<organism evidence="2 3">
    <name type="scientific">Halovenus rubra</name>
    <dbReference type="NCBI Taxonomy" id="869890"/>
    <lineage>
        <taxon>Archaea</taxon>
        <taxon>Methanobacteriati</taxon>
        <taxon>Methanobacteriota</taxon>
        <taxon>Stenosarchaea group</taxon>
        <taxon>Halobacteria</taxon>
        <taxon>Halobacteriales</taxon>
        <taxon>Haloarculaceae</taxon>
        <taxon>Halovenus</taxon>
    </lineage>
</organism>
<dbReference type="EMBL" id="JBHSZQ010000004">
    <property type="protein sequence ID" value="MFC7125411.1"/>
    <property type="molecule type" value="Genomic_DNA"/>
</dbReference>
<comment type="caution">
    <text evidence="2">The sequence shown here is derived from an EMBL/GenBank/DDBJ whole genome shotgun (WGS) entry which is preliminary data.</text>
</comment>
<dbReference type="InterPro" id="IPR011009">
    <property type="entry name" value="Kinase-like_dom_sf"/>
</dbReference>
<name>A0ABD5X2D1_9EURY</name>
<dbReference type="InterPro" id="IPR051678">
    <property type="entry name" value="AGP_Transferase"/>
</dbReference>
<dbReference type="Pfam" id="PF01636">
    <property type="entry name" value="APH"/>
    <property type="match status" value="1"/>
</dbReference>
<gene>
    <name evidence="2" type="ORF">ACFQJ7_05070</name>
</gene>
<proteinExistence type="predicted"/>
<evidence type="ECO:0000259" key="1">
    <source>
        <dbReference type="Pfam" id="PF01636"/>
    </source>
</evidence>
<dbReference type="Gene3D" id="3.90.1200.10">
    <property type="match status" value="1"/>
</dbReference>